<organism evidence="1 2">
    <name type="scientific">Photinus pyralis</name>
    <name type="common">Common eastern firefly</name>
    <name type="synonym">Lampyris pyralis</name>
    <dbReference type="NCBI Taxonomy" id="7054"/>
    <lineage>
        <taxon>Eukaryota</taxon>
        <taxon>Metazoa</taxon>
        <taxon>Ecdysozoa</taxon>
        <taxon>Arthropoda</taxon>
        <taxon>Hexapoda</taxon>
        <taxon>Insecta</taxon>
        <taxon>Pterygota</taxon>
        <taxon>Neoptera</taxon>
        <taxon>Endopterygota</taxon>
        <taxon>Coleoptera</taxon>
        <taxon>Polyphaga</taxon>
        <taxon>Elateriformia</taxon>
        <taxon>Elateroidea</taxon>
        <taxon>Lampyridae</taxon>
        <taxon>Lampyrinae</taxon>
        <taxon>Photinus</taxon>
    </lineage>
</organism>
<dbReference type="EMBL" id="VVIM01000001">
    <property type="protein sequence ID" value="KAB0805414.1"/>
    <property type="molecule type" value="Genomic_DNA"/>
</dbReference>
<comment type="caution">
    <text evidence="1">The sequence shown here is derived from an EMBL/GenBank/DDBJ whole genome shotgun (WGS) entry which is preliminary data.</text>
</comment>
<evidence type="ECO:0000313" key="2">
    <source>
        <dbReference type="Proteomes" id="UP000327044"/>
    </source>
</evidence>
<accession>A0A5N4B785</accession>
<proteinExistence type="predicted"/>
<reference evidence="1 2" key="1">
    <citation type="journal article" date="2018" name="Elife">
        <title>Firefly genomes illuminate parallel origins of bioluminescence in beetles.</title>
        <authorList>
            <person name="Fallon T.R."/>
            <person name="Lower S.E."/>
            <person name="Chang C.H."/>
            <person name="Bessho-Uehara M."/>
            <person name="Martin G.J."/>
            <person name="Bewick A.J."/>
            <person name="Behringer M."/>
            <person name="Debat H.J."/>
            <person name="Wong I."/>
            <person name="Day J.C."/>
            <person name="Suvorov A."/>
            <person name="Silva C.J."/>
            <person name="Stanger-Hall K.F."/>
            <person name="Hall D.W."/>
            <person name="Schmitz R.J."/>
            <person name="Nelson D.R."/>
            <person name="Lewis S.M."/>
            <person name="Shigenobu S."/>
            <person name="Bybee S.M."/>
            <person name="Larracuente A.M."/>
            <person name="Oba Y."/>
            <person name="Weng J.K."/>
        </authorList>
    </citation>
    <scope>NUCLEOTIDE SEQUENCE [LARGE SCALE GENOMIC DNA]</scope>
    <source>
        <strain evidence="1">1611_PpyrPB1</strain>
        <tissue evidence="1">Whole body</tissue>
    </source>
</reference>
<dbReference type="Proteomes" id="UP000327044">
    <property type="component" value="Unassembled WGS sequence"/>
</dbReference>
<evidence type="ECO:0008006" key="3">
    <source>
        <dbReference type="Google" id="ProtNLM"/>
    </source>
</evidence>
<dbReference type="InParanoid" id="A0A5N4B785"/>
<evidence type="ECO:0000313" key="1">
    <source>
        <dbReference type="EMBL" id="KAB0805414.1"/>
    </source>
</evidence>
<feature type="non-terminal residue" evidence="1">
    <location>
        <position position="58"/>
    </location>
</feature>
<dbReference type="AlphaFoldDB" id="A0A5N4B785"/>
<keyword evidence="2" id="KW-1185">Reference proteome</keyword>
<gene>
    <name evidence="1" type="ORF">PPYR_02384</name>
</gene>
<protein>
    <recommendedName>
        <fullName evidence="3">Transposase Helix-turn-helix domain-containing protein</fullName>
    </recommendedName>
</protein>
<name>A0A5N4B785_PHOPY</name>
<sequence>MRNAIPARPKLEIALRFLASGDSYQTLAIMFRIPANTISSFMPEVLTAITTSLQEYMK</sequence>